<dbReference type="EMBL" id="LR824025">
    <property type="protein sequence ID" value="CAH0596422.1"/>
    <property type="molecule type" value="Genomic_DNA"/>
</dbReference>
<organism evidence="1 2">
    <name type="scientific">Chrysodeixis includens</name>
    <name type="common">Soybean looper</name>
    <name type="synonym">Pseudoplusia includens</name>
    <dbReference type="NCBI Taxonomy" id="689277"/>
    <lineage>
        <taxon>Eukaryota</taxon>
        <taxon>Metazoa</taxon>
        <taxon>Ecdysozoa</taxon>
        <taxon>Arthropoda</taxon>
        <taxon>Hexapoda</taxon>
        <taxon>Insecta</taxon>
        <taxon>Pterygota</taxon>
        <taxon>Neoptera</taxon>
        <taxon>Endopterygota</taxon>
        <taxon>Lepidoptera</taxon>
        <taxon>Glossata</taxon>
        <taxon>Ditrysia</taxon>
        <taxon>Noctuoidea</taxon>
        <taxon>Noctuidae</taxon>
        <taxon>Plusiinae</taxon>
        <taxon>Chrysodeixis</taxon>
    </lineage>
</organism>
<sequence length="137" mass="15117">MCLSDTFSTDFCCPSSSNRIFLFNLQSHSLSDNSALCALRFRDVLGSDSDSKSSKCPYLVSIFLITSLHLVYTDFNSCKSSVSIPILLFTFSSMSTADTETSFVLCFLFDFLSSFSVFFELGGDFSLVMLSEDVLSA</sequence>
<name>A0A9P0FVR4_CHRIL</name>
<dbReference type="Proteomes" id="UP001154114">
    <property type="component" value="Chromosome 22"/>
</dbReference>
<proteinExistence type="predicted"/>
<dbReference type="AlphaFoldDB" id="A0A9P0FVR4"/>
<gene>
    <name evidence="1" type="ORF">CINC_LOCUS7197</name>
</gene>
<reference evidence="1" key="1">
    <citation type="submission" date="2021-12" db="EMBL/GenBank/DDBJ databases">
        <authorList>
            <person name="King R."/>
        </authorList>
    </citation>
    <scope>NUCLEOTIDE SEQUENCE</scope>
</reference>
<evidence type="ECO:0000313" key="2">
    <source>
        <dbReference type="Proteomes" id="UP001154114"/>
    </source>
</evidence>
<protein>
    <submittedName>
        <fullName evidence="1">Uncharacterized protein</fullName>
    </submittedName>
</protein>
<evidence type="ECO:0000313" key="1">
    <source>
        <dbReference type="EMBL" id="CAH0596422.1"/>
    </source>
</evidence>
<keyword evidence="2" id="KW-1185">Reference proteome</keyword>
<accession>A0A9P0FVR4</accession>